<proteinExistence type="inferred from homology"/>
<dbReference type="Proteomes" id="UP001500067">
    <property type="component" value="Unassembled WGS sequence"/>
</dbReference>
<gene>
    <name evidence="3" type="ORF">GCM10023093_15310</name>
</gene>
<evidence type="ECO:0000256" key="1">
    <source>
        <dbReference type="ARBA" id="ARBA00006817"/>
    </source>
</evidence>
<evidence type="ECO:0000313" key="4">
    <source>
        <dbReference type="Proteomes" id="UP001500067"/>
    </source>
</evidence>
<sequence>MTAEGTYEQQITKTITIAAPAGRVWQALTVPAQMQQWMSQTPIEIETDWREGSPISIRGPWYKTHFENMGRVVAFRPGQRLCYTHLSSLSHLADEPGSYTAIDLVLTEGKDGTELLLTLSNFATEAIYRHVNYYWMVSLAMLKRYVEEGKAW</sequence>
<dbReference type="SUPFAM" id="SSF55961">
    <property type="entry name" value="Bet v1-like"/>
    <property type="match status" value="1"/>
</dbReference>
<dbReference type="Pfam" id="PF08327">
    <property type="entry name" value="AHSA1"/>
    <property type="match status" value="1"/>
</dbReference>
<evidence type="ECO:0000313" key="3">
    <source>
        <dbReference type="EMBL" id="GAA4464613.1"/>
    </source>
</evidence>
<dbReference type="InterPro" id="IPR023393">
    <property type="entry name" value="START-like_dom_sf"/>
</dbReference>
<dbReference type="CDD" id="cd07814">
    <property type="entry name" value="SRPBCC_CalC_Aha1-like"/>
    <property type="match status" value="1"/>
</dbReference>
<evidence type="ECO:0000259" key="2">
    <source>
        <dbReference type="Pfam" id="PF08327"/>
    </source>
</evidence>
<dbReference type="InterPro" id="IPR013538">
    <property type="entry name" value="ASHA1/2-like_C"/>
</dbReference>
<protein>
    <submittedName>
        <fullName evidence="3">SRPBCC family protein</fullName>
    </submittedName>
</protein>
<dbReference type="Gene3D" id="3.30.530.20">
    <property type="match status" value="1"/>
</dbReference>
<accession>A0ABP8NFK2</accession>
<comment type="similarity">
    <text evidence="1">Belongs to the AHA1 family.</text>
</comment>
<reference evidence="4" key="1">
    <citation type="journal article" date="2019" name="Int. J. Syst. Evol. Microbiol.">
        <title>The Global Catalogue of Microorganisms (GCM) 10K type strain sequencing project: providing services to taxonomists for standard genome sequencing and annotation.</title>
        <authorList>
            <consortium name="The Broad Institute Genomics Platform"/>
            <consortium name="The Broad Institute Genome Sequencing Center for Infectious Disease"/>
            <person name="Wu L."/>
            <person name="Ma J."/>
        </authorList>
    </citation>
    <scope>NUCLEOTIDE SEQUENCE [LARGE SCALE GENOMIC DNA]</scope>
    <source>
        <strain evidence="4">JCM 32105</strain>
    </source>
</reference>
<dbReference type="RefSeq" id="WP_345081057.1">
    <property type="nucleotide sequence ID" value="NZ_BAABFA010000010.1"/>
</dbReference>
<organism evidence="3 4">
    <name type="scientific">Nemorincola caseinilytica</name>
    <dbReference type="NCBI Taxonomy" id="2054315"/>
    <lineage>
        <taxon>Bacteria</taxon>
        <taxon>Pseudomonadati</taxon>
        <taxon>Bacteroidota</taxon>
        <taxon>Chitinophagia</taxon>
        <taxon>Chitinophagales</taxon>
        <taxon>Chitinophagaceae</taxon>
        <taxon>Nemorincola</taxon>
    </lineage>
</organism>
<keyword evidence="4" id="KW-1185">Reference proteome</keyword>
<name>A0ABP8NFK2_9BACT</name>
<comment type="caution">
    <text evidence="3">The sequence shown here is derived from an EMBL/GenBank/DDBJ whole genome shotgun (WGS) entry which is preliminary data.</text>
</comment>
<feature type="domain" description="Activator of Hsp90 ATPase homologue 1/2-like C-terminal" evidence="2">
    <location>
        <begin position="19"/>
        <end position="147"/>
    </location>
</feature>
<dbReference type="EMBL" id="BAABFA010000010">
    <property type="protein sequence ID" value="GAA4464613.1"/>
    <property type="molecule type" value="Genomic_DNA"/>
</dbReference>